<evidence type="ECO:0000256" key="2">
    <source>
        <dbReference type="ARBA" id="ARBA00022801"/>
    </source>
</evidence>
<dbReference type="InterPro" id="IPR011545">
    <property type="entry name" value="DEAD/DEAH_box_helicase_dom"/>
</dbReference>
<dbReference type="GO" id="GO:0006289">
    <property type="term" value="P:nucleotide-excision repair"/>
    <property type="evidence" value="ECO:0007669"/>
    <property type="project" value="TreeGrafter"/>
</dbReference>
<dbReference type="SMART" id="SM00490">
    <property type="entry name" value="HELICc"/>
    <property type="match status" value="1"/>
</dbReference>
<dbReference type="EMBL" id="JAOPKC010000004">
    <property type="protein sequence ID" value="MCU4717578.1"/>
    <property type="molecule type" value="Genomic_DNA"/>
</dbReference>
<name>A0AAE3ICT9_9EURY</name>
<dbReference type="InterPro" id="IPR027417">
    <property type="entry name" value="P-loop_NTPase"/>
</dbReference>
<feature type="region of interest" description="Disordered" evidence="4">
    <location>
        <begin position="884"/>
        <end position="911"/>
    </location>
</feature>
<dbReference type="PROSITE" id="PS51193">
    <property type="entry name" value="HELICASE_ATP_BIND_2"/>
    <property type="match status" value="1"/>
</dbReference>
<feature type="domain" description="Helicase C-terminal" evidence="7">
    <location>
        <begin position="1094"/>
        <end position="1240"/>
    </location>
</feature>
<dbReference type="GO" id="GO:0003676">
    <property type="term" value="F:nucleic acid binding"/>
    <property type="evidence" value="ECO:0007669"/>
    <property type="project" value="InterPro"/>
</dbReference>
<dbReference type="InterPro" id="IPR001650">
    <property type="entry name" value="Helicase_C-like"/>
</dbReference>
<dbReference type="PANTHER" id="PTHR47957:SF3">
    <property type="entry name" value="ATP-DEPENDENT HELICASE HRQ1"/>
    <property type="match status" value="1"/>
</dbReference>
<proteinExistence type="predicted"/>
<reference evidence="9" key="1">
    <citation type="submission" date="2023-02" db="EMBL/GenBank/DDBJ databases">
        <title>Enrichment on poylsaccharides allowed isolation of novel metabolic and taxonomic groups of Haloarchaea.</title>
        <authorList>
            <person name="Sorokin D.Y."/>
            <person name="Elcheninov A.G."/>
            <person name="Khizhniak T.V."/>
            <person name="Kolganova T.V."/>
            <person name="Kublanov I.V."/>
        </authorList>
    </citation>
    <scope>NUCLEOTIDE SEQUENCE</scope>
    <source>
        <strain evidence="8 10">HArc-curdl5-1</strain>
        <strain evidence="9">HArc-curdl7</strain>
    </source>
</reference>
<dbReference type="PANTHER" id="PTHR47957">
    <property type="entry name" value="ATP-DEPENDENT HELICASE HRQ1"/>
    <property type="match status" value="1"/>
</dbReference>
<dbReference type="EMBL" id="JAOPKD010000005">
    <property type="protein sequence ID" value="MCU4726893.1"/>
    <property type="molecule type" value="Genomic_DNA"/>
</dbReference>
<feature type="domain" description="Helicase ATP-binding" evidence="6">
    <location>
        <begin position="69"/>
        <end position="359"/>
    </location>
</feature>
<dbReference type="PROSITE" id="PS51192">
    <property type="entry name" value="HELICASE_ATP_BIND_1"/>
    <property type="match status" value="1"/>
</dbReference>
<dbReference type="Pfam" id="PF00270">
    <property type="entry name" value="DEAD"/>
    <property type="match status" value="2"/>
</dbReference>
<dbReference type="RefSeq" id="WP_315908344.1">
    <property type="nucleotide sequence ID" value="NZ_JAOPKC010000004.1"/>
</dbReference>
<evidence type="ECO:0000313" key="9">
    <source>
        <dbReference type="EMBL" id="MCU4726893.1"/>
    </source>
</evidence>
<evidence type="ECO:0000259" key="7">
    <source>
        <dbReference type="PROSITE" id="PS51194"/>
    </source>
</evidence>
<organism evidence="9 11">
    <name type="scientific">Halapricum hydrolyticum</name>
    <dbReference type="NCBI Taxonomy" id="2979991"/>
    <lineage>
        <taxon>Archaea</taxon>
        <taxon>Methanobacteriati</taxon>
        <taxon>Methanobacteriota</taxon>
        <taxon>Stenosarchaea group</taxon>
        <taxon>Halobacteria</taxon>
        <taxon>Halobacteriales</taxon>
        <taxon>Haloarculaceae</taxon>
        <taxon>Halapricum</taxon>
    </lineage>
</organism>
<keyword evidence="3" id="KW-0067">ATP-binding</keyword>
<protein>
    <submittedName>
        <fullName evidence="9">DEAD/DEAH box helicase</fullName>
    </submittedName>
</protein>
<dbReference type="PROSITE" id="PS51194">
    <property type="entry name" value="HELICASE_CTER"/>
    <property type="match status" value="1"/>
</dbReference>
<dbReference type="Proteomes" id="UP001209746">
    <property type="component" value="Unassembled WGS sequence"/>
</dbReference>
<feature type="domain" description="Helicase ATP-binding" evidence="5">
    <location>
        <begin position="98"/>
        <end position="366"/>
    </location>
</feature>
<keyword evidence="9" id="KW-0347">Helicase</keyword>
<evidence type="ECO:0000313" key="10">
    <source>
        <dbReference type="Proteomes" id="UP001208186"/>
    </source>
</evidence>
<evidence type="ECO:0000256" key="3">
    <source>
        <dbReference type="ARBA" id="ARBA00022840"/>
    </source>
</evidence>
<dbReference type="Pfam" id="PF00271">
    <property type="entry name" value="Helicase_C"/>
    <property type="match status" value="1"/>
</dbReference>
<gene>
    <name evidence="9" type="ORF">OB914_07915</name>
    <name evidence="8" type="ORF">OB916_05810</name>
</gene>
<dbReference type="GO" id="GO:0016787">
    <property type="term" value="F:hydrolase activity"/>
    <property type="evidence" value="ECO:0007669"/>
    <property type="project" value="UniProtKB-KW"/>
</dbReference>
<evidence type="ECO:0000259" key="6">
    <source>
        <dbReference type="PROSITE" id="PS51193"/>
    </source>
</evidence>
<dbReference type="InterPro" id="IPR014001">
    <property type="entry name" value="Helicase_ATP-bd"/>
</dbReference>
<dbReference type="SMART" id="SM00487">
    <property type="entry name" value="DEXDc"/>
    <property type="match status" value="1"/>
</dbReference>
<evidence type="ECO:0000313" key="8">
    <source>
        <dbReference type="EMBL" id="MCU4717578.1"/>
    </source>
</evidence>
<dbReference type="Proteomes" id="UP001208186">
    <property type="component" value="Unassembled WGS sequence"/>
</dbReference>
<evidence type="ECO:0000256" key="4">
    <source>
        <dbReference type="SAM" id="MobiDB-lite"/>
    </source>
</evidence>
<dbReference type="InterPro" id="IPR014013">
    <property type="entry name" value="Helic_SF1/SF2_ATP-bd_DinG/Rad3"/>
</dbReference>
<dbReference type="GO" id="GO:0036297">
    <property type="term" value="P:interstrand cross-link repair"/>
    <property type="evidence" value="ECO:0007669"/>
    <property type="project" value="TreeGrafter"/>
</dbReference>
<keyword evidence="2" id="KW-0378">Hydrolase</keyword>
<keyword evidence="10" id="KW-1185">Reference proteome</keyword>
<evidence type="ECO:0000259" key="5">
    <source>
        <dbReference type="PROSITE" id="PS51192"/>
    </source>
</evidence>
<sequence length="1857" mass="206371">MNDPARHAASMREAYQTYLQGRGGIPARSVSQRLQPDSAGESTLAGMRGPYLQALPIANWSDTDWESFAQNQSLHPNVIRAFKQEGFRRLYDFQERSVSTILDGDDTVITAATGRGKTEAWLIPILDRIVTAKRNEDSDGRTPTKALLLYPTKALAQDQFKRLVQILYRINRNLRQKEWVTVGIYDGDTPRNSYESKAQGYLNRTFQHFGCPGANDELEKCQNCRQGVFVERTTDDYRLRPDKPRCETDADHKVPLDFVRLTKNSVLESGADIILTNPDTLNYRLLNVNAETEQEAFVYDPSFLVFDEVHTYDGLLGSYTATLVKRLRRLREQNDSNPLQVIGSSATVDNDAELFRQISGATDISRVSEEPRTLTADPPEEAPSVLYEDIVSADSIVKAGRQENQAPSQLGDIDLNIPEAESLDNERVEERVADDLYDFYTDENPTDSVVKTLQALHTDLSNDPRSPEAFIQDCADRFDISIEAAETLVDNFQRIGQFAGLLESRNHLFSWPLDGFYACAACTAVYRSPQERCEACGEDFVTRATYCRQCNEEYLVANACSRCGQLEPYVHTDEGLIGEDEHEFCSACLSSSGSSIPMHRVTFRPYHECTSCGTHEGRSVIASCPDCGSPGVPTGDDEYTCRNPSCGYGWSETPTCSVCATSDFELATVPGSIVCSECGEHHEQDVLPTTCECGTEVNSTRLLPWVCADESCDAVHFTRDPPRQCSCGSTDFAKGGLAELAVTLSCSECDGEVVPGGDCGCDAPDYQVNEQPYRKYRTWDANGNVVSPLEHRNAMPCSHGLYSTVVGDAFDELLRSPTNVAVTTSQYLLRDLVDDSGFDDAKLLSFSDSHRDMKDLDRAFTDPEVETVLDQLILTSISLEQQAVAPDDLGPEDLESLRPGDEGKGTSKTTDWVPLDAVTDTAYELLLVLESELGGEDVRSAAGIDLGSVILGTSYISNQERAIKDRLRRRAVRHIGEQRGTGGVSLERDGLIDVRLNPVVGDELSDAEKEVIGALVAAGNNALQEDIVGDSGPLDAAANRLLQQDVFVRRDDDRLALSPGAVEIIHAGVGNIGYDPDANEYYSTIHRRFGHGENIVDCPDTLRDRADVSHPRFTERAYTASRSRIALLLSRLYYGSTPKMERREIEHRFRSEPSPNFLSSGPTMELGVDIGALDALLMYGTPPNMNAYLQRVGRAGRSSHSSLVHSVSQRNPIDYYYYDEPTELITADKQPVPLNEHNARVLEISLTWAVFDYVASEFVIPWDVSQHDVTGGEEVVRRKSATLAQREDASKYTQLLAKSVSSLDLDEESSRLRPLGITIEDNESEIRSHLESLLNYAYCPNCHRRYEAKQNGETCQEEECDRTLIDAKEAHGECIDTALQNVTEVFVDGYRNYTDRIRDRIGALEDRRRGLVAKRDAATEGEDIERHERAIEQVDSRADVLSDHLETLSGESYGDVLTEAFAEYAFNLRSVSDSVDISVVDEKGEPTQIGDDRGGRSSRLALGELHPGAAYLHERRPHVVAQVITDDKASADLRDHVEGAIDVEESPLTSEFICTECGDASTDRMAGCECGSRQWQERRLYSMESVEATLDTQPLPNELDKAGTVYEKPSERVQNTFSRRHTEILRFDSSETFSLVSEDGEEIGTLSYGEYDILEYTESFRAKYQSGGIDDSETKFQVCTEPDCPGIIYEDYEDTRRCSANPDHSPDTEGTDASFARFGYEYETEGVRLTLPDAGTDATHTLAHGLRLALQKLSGVPIRDVSEHVGDAHVDVFDAQEGGAAVARQLVQERDGEFQNFATAMEMLETQFRCDCTDGCPRCVYQYGCAERNQPQTFDLDSIRSRILGEEVKLRRPGIEE</sequence>
<comment type="caution">
    <text evidence="9">The sequence shown here is derived from an EMBL/GenBank/DDBJ whole genome shotgun (WGS) entry which is preliminary data.</text>
</comment>
<dbReference type="Gene3D" id="3.40.50.300">
    <property type="entry name" value="P-loop containing nucleotide triphosphate hydrolases"/>
    <property type="match status" value="2"/>
</dbReference>
<feature type="compositionally biased region" description="Basic and acidic residues" evidence="4">
    <location>
        <begin position="895"/>
        <end position="905"/>
    </location>
</feature>
<keyword evidence="1" id="KW-0547">Nucleotide-binding</keyword>
<dbReference type="SUPFAM" id="SSF52540">
    <property type="entry name" value="P-loop containing nucleoside triphosphate hydrolases"/>
    <property type="match status" value="2"/>
</dbReference>
<dbReference type="GO" id="GO:0043138">
    <property type="term" value="F:3'-5' DNA helicase activity"/>
    <property type="evidence" value="ECO:0007669"/>
    <property type="project" value="TreeGrafter"/>
</dbReference>
<accession>A0AAE3ICT9</accession>
<evidence type="ECO:0000256" key="1">
    <source>
        <dbReference type="ARBA" id="ARBA00022741"/>
    </source>
</evidence>
<dbReference type="GO" id="GO:0005524">
    <property type="term" value="F:ATP binding"/>
    <property type="evidence" value="ECO:0007669"/>
    <property type="project" value="UniProtKB-KW"/>
</dbReference>
<evidence type="ECO:0000313" key="11">
    <source>
        <dbReference type="Proteomes" id="UP001209746"/>
    </source>
</evidence>